<dbReference type="GO" id="GO:1902983">
    <property type="term" value="P:DNA strand elongation involved in mitotic DNA replication"/>
    <property type="evidence" value="ECO:0007669"/>
    <property type="project" value="TreeGrafter"/>
</dbReference>
<evidence type="ECO:0000313" key="3">
    <source>
        <dbReference type="EMBL" id="KAF7633446.1"/>
    </source>
</evidence>
<dbReference type="PANTHER" id="PTHR12914:SF2">
    <property type="entry name" value="DNA REPLICATION COMPLEX GINS PROTEIN PSF1"/>
    <property type="match status" value="1"/>
</dbReference>
<dbReference type="Proteomes" id="UP000605970">
    <property type="component" value="Unassembled WGS sequence"/>
</dbReference>
<dbReference type="AlphaFoldDB" id="A0A8S9ZJB3"/>
<gene>
    <name evidence="3" type="ORF">Mgra_00007134</name>
</gene>
<keyword evidence="1" id="KW-0235">DNA replication</keyword>
<dbReference type="PANTHER" id="PTHR12914">
    <property type="entry name" value="PARTNER OF SLD5"/>
    <property type="match status" value="1"/>
</dbReference>
<comment type="similarity">
    <text evidence="1">Belongs to the GINS1/PSF1 family.</text>
</comment>
<dbReference type="EMBL" id="JABEBT010000076">
    <property type="protein sequence ID" value="KAF7633446.1"/>
    <property type="molecule type" value="Genomic_DNA"/>
</dbReference>
<name>A0A8S9ZJB3_9BILA</name>
<proteinExistence type="inferred from homology"/>
<dbReference type="InterPro" id="IPR056783">
    <property type="entry name" value="PSF1_C"/>
</dbReference>
<dbReference type="CDD" id="cd21696">
    <property type="entry name" value="GINS_B_Psf1"/>
    <property type="match status" value="1"/>
</dbReference>
<comment type="subunit">
    <text evidence="1">Component of the GINS complex.</text>
</comment>
<dbReference type="OrthoDB" id="10252587at2759"/>
<comment type="caution">
    <text evidence="3">The sequence shown here is derived from an EMBL/GenBank/DDBJ whole genome shotgun (WGS) entry which is preliminary data.</text>
</comment>
<keyword evidence="1" id="KW-0539">Nucleus</keyword>
<comment type="subcellular location">
    <subcellularLocation>
        <location evidence="1">Nucleus</location>
    </subcellularLocation>
</comment>
<dbReference type="GO" id="GO:0000811">
    <property type="term" value="C:GINS complex"/>
    <property type="evidence" value="ECO:0007669"/>
    <property type="project" value="UniProtKB-UniRule"/>
</dbReference>
<dbReference type="Pfam" id="PF24997">
    <property type="entry name" value="PSF1_C"/>
    <property type="match status" value="1"/>
</dbReference>
<reference evidence="3" key="1">
    <citation type="journal article" date="2020" name="Ecol. Evol.">
        <title>Genome structure and content of the rice root-knot nematode (Meloidogyne graminicola).</title>
        <authorList>
            <person name="Phan N.T."/>
            <person name="Danchin E.G.J."/>
            <person name="Klopp C."/>
            <person name="Perfus-Barbeoch L."/>
            <person name="Kozlowski D.K."/>
            <person name="Koutsovoulos G.D."/>
            <person name="Lopez-Roques C."/>
            <person name="Bouchez O."/>
            <person name="Zahm M."/>
            <person name="Besnard G."/>
            <person name="Bellafiore S."/>
        </authorList>
    </citation>
    <scope>NUCLEOTIDE SEQUENCE</scope>
    <source>
        <strain evidence="3">VN-18</strain>
    </source>
</reference>
<accession>A0A8S9ZJB3</accession>
<feature type="domain" description="DNA replication complex GINS protein PSF1 C-terminal" evidence="2">
    <location>
        <begin position="52"/>
        <end position="96"/>
    </location>
</feature>
<sequence>MNKNGLKIIMKLLLNFKMNLGKEDEENDEGEINGGNGVNLFNFVDPPDKLMVKVRAIKDSGEFETSDGITIILSKGAVHLLPRQDCENLVRKVFIELPNVLFNR</sequence>
<evidence type="ECO:0000259" key="2">
    <source>
        <dbReference type="Pfam" id="PF24997"/>
    </source>
</evidence>
<organism evidence="3 4">
    <name type="scientific">Meloidogyne graminicola</name>
    <dbReference type="NCBI Taxonomy" id="189291"/>
    <lineage>
        <taxon>Eukaryota</taxon>
        <taxon>Metazoa</taxon>
        <taxon>Ecdysozoa</taxon>
        <taxon>Nematoda</taxon>
        <taxon>Chromadorea</taxon>
        <taxon>Rhabditida</taxon>
        <taxon>Tylenchina</taxon>
        <taxon>Tylenchomorpha</taxon>
        <taxon>Tylenchoidea</taxon>
        <taxon>Meloidogynidae</taxon>
        <taxon>Meloidogyninae</taxon>
        <taxon>Meloidogyne</taxon>
    </lineage>
</organism>
<protein>
    <recommendedName>
        <fullName evidence="1">DNA replication complex GINS protein PSF1</fullName>
    </recommendedName>
</protein>
<evidence type="ECO:0000256" key="1">
    <source>
        <dbReference type="RuleBase" id="RU368085"/>
    </source>
</evidence>
<evidence type="ECO:0000313" key="4">
    <source>
        <dbReference type="Proteomes" id="UP000605970"/>
    </source>
</evidence>
<comment type="function">
    <text evidence="1">Required for correct functioning of the GINS complex, a complex that plays an essential role in the initiation of DNA replication, and progression of DNA replication forks. GINS complex seems to bind preferentially to single-stranded DNA.</text>
</comment>
<keyword evidence="4" id="KW-1185">Reference proteome</keyword>
<dbReference type="InterPro" id="IPR005339">
    <property type="entry name" value="GINS_Psf1"/>
</dbReference>